<proteinExistence type="predicted"/>
<organism evidence="2 3">
    <name type="scientific">Acromyrmex charruanus</name>
    <dbReference type="NCBI Taxonomy" id="2715315"/>
    <lineage>
        <taxon>Eukaryota</taxon>
        <taxon>Metazoa</taxon>
        <taxon>Ecdysozoa</taxon>
        <taxon>Arthropoda</taxon>
        <taxon>Hexapoda</taxon>
        <taxon>Insecta</taxon>
        <taxon>Pterygota</taxon>
        <taxon>Neoptera</taxon>
        <taxon>Endopterygota</taxon>
        <taxon>Hymenoptera</taxon>
        <taxon>Apocrita</taxon>
        <taxon>Aculeata</taxon>
        <taxon>Formicoidea</taxon>
        <taxon>Formicidae</taxon>
        <taxon>Myrmicinae</taxon>
        <taxon>Acromyrmex</taxon>
    </lineage>
</organism>
<evidence type="ECO:0000259" key="1">
    <source>
        <dbReference type="Pfam" id="PF17906"/>
    </source>
</evidence>
<dbReference type="GO" id="GO:0071897">
    <property type="term" value="P:DNA biosynthetic process"/>
    <property type="evidence" value="ECO:0007669"/>
    <property type="project" value="UniProtKB-ARBA"/>
</dbReference>
<feature type="domain" description="Mos1 transposase HTH" evidence="1">
    <location>
        <begin position="363"/>
        <end position="397"/>
    </location>
</feature>
<dbReference type="Pfam" id="PF17906">
    <property type="entry name" value="HTH_48"/>
    <property type="match status" value="1"/>
</dbReference>
<dbReference type="Gene3D" id="1.10.10.1450">
    <property type="match status" value="1"/>
</dbReference>
<dbReference type="PANTHER" id="PTHR33568">
    <property type="entry name" value="DNA POLYMERASE"/>
    <property type="match status" value="1"/>
</dbReference>
<accession>A0A836G730</accession>
<dbReference type="Gene3D" id="1.10.287.690">
    <property type="entry name" value="Helix hairpin bin"/>
    <property type="match status" value="1"/>
</dbReference>
<dbReference type="SUPFAM" id="SSF56672">
    <property type="entry name" value="DNA/RNA polymerases"/>
    <property type="match status" value="1"/>
</dbReference>
<evidence type="ECO:0000313" key="3">
    <source>
        <dbReference type="Proteomes" id="UP000669903"/>
    </source>
</evidence>
<keyword evidence="3" id="KW-1185">Reference proteome</keyword>
<dbReference type="PANTHER" id="PTHR33568:SF3">
    <property type="entry name" value="DNA-DIRECTED DNA POLYMERASE"/>
    <property type="match status" value="1"/>
</dbReference>
<dbReference type="Proteomes" id="UP000669903">
    <property type="component" value="Unassembled WGS sequence"/>
</dbReference>
<protein>
    <submittedName>
        <fullName evidence="2">GVQW3 protein</fullName>
    </submittedName>
</protein>
<dbReference type="InterPro" id="IPR041426">
    <property type="entry name" value="Mos1_HTH"/>
</dbReference>
<evidence type="ECO:0000313" key="2">
    <source>
        <dbReference type="EMBL" id="KAG5344378.1"/>
    </source>
</evidence>
<dbReference type="AlphaFoldDB" id="A0A836G730"/>
<gene>
    <name evidence="2" type="primary">Gvqw3_20</name>
    <name evidence="2" type="ORF">G6Z76_0007935</name>
</gene>
<dbReference type="InterPro" id="IPR043502">
    <property type="entry name" value="DNA/RNA_pol_sf"/>
</dbReference>
<feature type="non-terminal residue" evidence="2">
    <location>
        <position position="1"/>
    </location>
</feature>
<comment type="caution">
    <text evidence="2">The sequence shown here is derived from an EMBL/GenBank/DDBJ whole genome shotgun (WGS) entry which is preliminary data.</text>
</comment>
<sequence>MIGNTKFIDNSNYVPMRLSDLPKTFGLQDTSGKDIFPHLFNTKEHQSYIEPISSAWYYSPEQMKSEEYEEYFIKWYDEMTQSGFIFYFQCEIIKYCRNDVRAWLSGKMLGFLERGSVCPFVKCTTITSTCIFFVCILCFSRKVIESAISTEKCQNNEMRDFLENAPIIKNSSRFARYIFRWTGNIAIRCNVKTGAFPIGHPKIYIEEECSELIGAAPDFDFNSIEGLIRCKVLPPHDLFHLVFLYRIRGKLLFALCQREVSKIWQYKVTRYDPDTRQNGLFTEYINSFLQLKQEANEWPNECVDDEIFGNTRKSIKIIVRNSGLRSVAKLCLNSFWGKFDQRSNLPNTVKDYQQLAVLFTNPEHKITDIYKLLKEAYGENSLSRARVFEWYKRFSEGRESTEDDQRPGRPVSISTPATMIDLFTKSSHHKNLNTSQNLFYQSRGQRNISLKSRTPDEYRFRTCIFPEDMTRYVYVFRRSFSNGFV</sequence>
<feature type="non-terminal residue" evidence="2">
    <location>
        <position position="485"/>
    </location>
</feature>
<reference evidence="2" key="1">
    <citation type="submission" date="2020-03" db="EMBL/GenBank/DDBJ databases">
        <title>Relaxed selection underlies rapid genomic changes in the transitions from sociality to social parasitism in ants.</title>
        <authorList>
            <person name="Bi X."/>
        </authorList>
    </citation>
    <scope>NUCLEOTIDE SEQUENCE</scope>
    <source>
        <strain evidence="2">BGI-DK2014a</strain>
        <tissue evidence="2">Whole body</tissue>
    </source>
</reference>
<name>A0A836G730_9HYME</name>
<dbReference type="EMBL" id="JAANIC010002627">
    <property type="protein sequence ID" value="KAG5344378.1"/>
    <property type="molecule type" value="Genomic_DNA"/>
</dbReference>